<gene>
    <name evidence="1" type="ORF">I6J18_00275</name>
</gene>
<evidence type="ECO:0000313" key="2">
    <source>
        <dbReference type="Proteomes" id="UP000595254"/>
    </source>
</evidence>
<reference evidence="1 2" key="1">
    <citation type="submission" date="2021-01" db="EMBL/GenBank/DDBJ databases">
        <title>FDA dAtabase for Regulatory Grade micrObial Sequences (FDA-ARGOS): Supporting development and validation of Infectious Disease Dx tests.</title>
        <authorList>
            <person name="Nelson B."/>
            <person name="Plummer A."/>
            <person name="Tallon L."/>
            <person name="Sadzewicz L."/>
            <person name="Zhao X."/>
            <person name="Boylan J."/>
            <person name="Ott S."/>
            <person name="Bowen H."/>
            <person name="Vavikolanu K."/>
            <person name="Mehta A."/>
            <person name="Aluvathingal J."/>
            <person name="Nadendla S."/>
            <person name="Myers T."/>
            <person name="Yan Y."/>
            <person name="Sichtig H."/>
        </authorList>
    </citation>
    <scope>NUCLEOTIDE SEQUENCE [LARGE SCALE GENOMIC DNA]</scope>
    <source>
        <strain evidence="1 2">FDAARGOS_1161</strain>
        <plasmid evidence="1 2">unnamed</plasmid>
    </source>
</reference>
<dbReference type="Gene3D" id="3.40.50.300">
    <property type="entry name" value="P-loop containing nucleotide triphosphate hydrolases"/>
    <property type="match status" value="1"/>
</dbReference>
<evidence type="ECO:0000313" key="1">
    <source>
        <dbReference type="EMBL" id="QQS98422.1"/>
    </source>
</evidence>
<sequence>MHTRIVNAIKNNKLIFFIGSGFSVPLNYPNWKKLIEDILTDLSTDYPDLSALKPVLESGLFSEIEVLDKLVAHKGRILEILDEQFSPDGRDELLERQKKIGEISTKLITTNYDKALEISNPTFKKVIYDSDFHVNKLSTYEQYIYKLHGCISEPATCVLFREEYNNLYSENSPHKSAIEELRKIIGDNTIIFLGFSLSDPYVKYQFDYINTIYKGLKDKHFFITTDKTVNLNGIEPLLIENWDKGLDDLLNNLIGIKQNQNKIPTSNINQNTEVIKKVVKNTELVKIAILIASPINKTFKFDLKKILKSFGNIEVKIDCFHLTISQLNKLDGYQYILIFTNIFQNKIYIEDEYLLSTGISLENLQTEILDDTFNCLFLFLDKDITPKRNDLNLPIIVKKYDENIFASFIFKTFRKGILLVSDNELKIINNRMVDLVKIPPGKSKVNIVKTELPPEIDPKTLINFTGRSNDVENICRKIIDINGQLLTIKASGGIGKTTTVKKVSIELSERGYFGEGIHFIDCEYINDFDTFEYKVGQCFDFDSTINLNEHMVQNAFKFDKLIIFDNFESLLYIDDKEQIKDLVSFLCDYATIVTTSRQLIGFEFEDAYELRTLTTDECVDLFKKYYPYNINEFEIKILRNDIIENLLNNNPLAIKIITSNIPKSKSMELLKAELEEDFFNTTKLGIEDIFSDSVDKNIERSKSLYQSINYSYSKLTAKEKLVFELLSLFPDGIHMSMFVQLFKTDEYKNHVNKVTDKEIKSLENKSLIQISTVIIKLQSIVGRFADHKFSQRNILEKEGYYTKAYEYNAYLLFKFGKLKVPKSRLEFFDYNLENFFFSLSYLNHVKKDQEALIDYTIEVVDYMASIYQGKKCIKPLEKLKEHFRDIEKSELMFDVVKLRLRYYEGEFKKSLNELKTVLPFNESYSLINSNNKVDIYINSESMSIYKYGNEMEILTKTIEDNIYYKSAYFDVLFSVGAYSFLEKYPFLKTSNDTFFELEVLFNLDKLDSEYLNKEIKGLYKKEHLEIMQFTYIQAKMELVTEERIRKLVAVNPYSFGLKNLMYAFIEEDFEKAYKFYTKAIKNLEHIKYYYVEAIYYFSSYLKRNNSSEYNDWSTIGRDLALSFQYRFLIHKFDCLVNEVYQPYFEDKYELPLGKERLENIIQNNNKDKLQHQYN</sequence>
<dbReference type="RefSeq" id="WP_201647487.1">
    <property type="nucleotide sequence ID" value="NZ_CP068052.1"/>
</dbReference>
<dbReference type="SUPFAM" id="SSF52540">
    <property type="entry name" value="P-loop containing nucleoside triphosphate hydrolases"/>
    <property type="match status" value="1"/>
</dbReference>
<dbReference type="Proteomes" id="UP000595254">
    <property type="component" value="Plasmid unnamed"/>
</dbReference>
<dbReference type="KEGG" id="ppsr:I6J18_00275"/>
<geneLocation type="plasmid" evidence="1 2">
    <name>unnamed</name>
</geneLocation>
<accession>A0A974RYI7</accession>
<dbReference type="EMBL" id="CP068052">
    <property type="protein sequence ID" value="QQS98422.1"/>
    <property type="molecule type" value="Genomic_DNA"/>
</dbReference>
<proteinExistence type="predicted"/>
<dbReference type="PANTHER" id="PTHR47691:SF3">
    <property type="entry name" value="HTH-TYPE TRANSCRIPTIONAL REGULATOR RV0890C-RELATED"/>
    <property type="match status" value="1"/>
</dbReference>
<dbReference type="PANTHER" id="PTHR47691">
    <property type="entry name" value="REGULATOR-RELATED"/>
    <property type="match status" value="1"/>
</dbReference>
<keyword evidence="2" id="KW-1185">Reference proteome</keyword>
<name>A0A974RYI7_PERPY</name>
<dbReference type="InterPro" id="IPR027417">
    <property type="entry name" value="P-loop_NTPase"/>
</dbReference>
<organism evidence="1 2">
    <name type="scientific">Peribacillus psychrosaccharolyticus</name>
    <name type="common">Bacillus psychrosaccharolyticus</name>
    <dbReference type="NCBI Taxonomy" id="1407"/>
    <lineage>
        <taxon>Bacteria</taxon>
        <taxon>Bacillati</taxon>
        <taxon>Bacillota</taxon>
        <taxon>Bacilli</taxon>
        <taxon>Bacillales</taxon>
        <taxon>Bacillaceae</taxon>
        <taxon>Peribacillus</taxon>
    </lineage>
</organism>
<keyword evidence="1" id="KW-0614">Plasmid</keyword>
<dbReference type="Pfam" id="PF13289">
    <property type="entry name" value="SIR2_2"/>
    <property type="match status" value="1"/>
</dbReference>
<protein>
    <submittedName>
        <fullName evidence="1">SIR2 family protein</fullName>
    </submittedName>
</protein>
<dbReference type="AlphaFoldDB" id="A0A974RYI7"/>